<feature type="domain" description="NAC" evidence="6">
    <location>
        <begin position="45"/>
        <end position="196"/>
    </location>
</feature>
<accession>A0ABM0TU13</accession>
<keyword evidence="4" id="KW-0539">Nucleus</keyword>
<keyword evidence="3" id="KW-0804">Transcription</keyword>
<keyword evidence="1" id="KW-0805">Transcription regulation</keyword>
<evidence type="ECO:0000313" key="8">
    <source>
        <dbReference type="RefSeq" id="XP_010431411.1"/>
    </source>
</evidence>
<dbReference type="Gene3D" id="2.170.150.80">
    <property type="entry name" value="NAC domain"/>
    <property type="match status" value="1"/>
</dbReference>
<dbReference type="PROSITE" id="PS51005">
    <property type="entry name" value="NAC"/>
    <property type="match status" value="1"/>
</dbReference>
<protein>
    <submittedName>
        <fullName evidence="8">NAC transcription factor 29-like</fullName>
    </submittedName>
</protein>
<organism evidence="7 8">
    <name type="scientific">Camelina sativa</name>
    <name type="common">False flax</name>
    <name type="synonym">Myagrum sativum</name>
    <dbReference type="NCBI Taxonomy" id="90675"/>
    <lineage>
        <taxon>Eukaryota</taxon>
        <taxon>Viridiplantae</taxon>
        <taxon>Streptophyta</taxon>
        <taxon>Embryophyta</taxon>
        <taxon>Tracheophyta</taxon>
        <taxon>Spermatophyta</taxon>
        <taxon>Magnoliopsida</taxon>
        <taxon>eudicotyledons</taxon>
        <taxon>Gunneridae</taxon>
        <taxon>Pentapetalae</taxon>
        <taxon>rosids</taxon>
        <taxon>malvids</taxon>
        <taxon>Brassicales</taxon>
        <taxon>Brassicaceae</taxon>
        <taxon>Camelineae</taxon>
        <taxon>Camelina</taxon>
    </lineage>
</organism>
<gene>
    <name evidence="8" type="primary">LOC104715726</name>
</gene>
<dbReference type="Proteomes" id="UP000694864">
    <property type="component" value="Chromosome 9"/>
</dbReference>
<dbReference type="InterPro" id="IPR036093">
    <property type="entry name" value="NAC_dom_sf"/>
</dbReference>
<evidence type="ECO:0000256" key="3">
    <source>
        <dbReference type="ARBA" id="ARBA00023163"/>
    </source>
</evidence>
<evidence type="ECO:0000313" key="7">
    <source>
        <dbReference type="Proteomes" id="UP000694864"/>
    </source>
</evidence>
<dbReference type="InterPro" id="IPR003441">
    <property type="entry name" value="NAC-dom"/>
</dbReference>
<keyword evidence="2" id="KW-0238">DNA-binding</keyword>
<dbReference type="RefSeq" id="XP_010431411.1">
    <property type="nucleotide sequence ID" value="XM_010433109.1"/>
</dbReference>
<dbReference type="SUPFAM" id="SSF101941">
    <property type="entry name" value="NAC domain"/>
    <property type="match status" value="1"/>
</dbReference>
<reference evidence="7" key="1">
    <citation type="journal article" date="2014" name="Nat. Commun.">
        <title>The emerging biofuel crop Camelina sativa retains a highly undifferentiated hexaploid genome structure.</title>
        <authorList>
            <person name="Kagale S."/>
            <person name="Koh C."/>
            <person name="Nixon J."/>
            <person name="Bollina V."/>
            <person name="Clarke W.E."/>
            <person name="Tuteja R."/>
            <person name="Spillane C."/>
            <person name="Robinson S.J."/>
            <person name="Links M.G."/>
            <person name="Clarke C."/>
            <person name="Higgins E.E."/>
            <person name="Huebert T."/>
            <person name="Sharpe A.G."/>
            <person name="Parkin I.A."/>
        </authorList>
    </citation>
    <scope>NUCLEOTIDE SEQUENCE [LARGE SCALE GENOMIC DNA]</scope>
    <source>
        <strain evidence="7">cv. DH55</strain>
    </source>
</reference>
<dbReference type="PANTHER" id="PTHR31714">
    <property type="entry name" value="F-BOX ASSOCIATED UBIQUITINATION EFFECTOR FAMILY PROTEIN-RELATED"/>
    <property type="match status" value="1"/>
</dbReference>
<reference evidence="8" key="2">
    <citation type="submission" date="2025-08" db="UniProtKB">
        <authorList>
            <consortium name="RefSeq"/>
        </authorList>
    </citation>
    <scope>IDENTIFICATION</scope>
    <source>
        <tissue evidence="8">Leaf</tissue>
    </source>
</reference>
<dbReference type="Pfam" id="PF02365">
    <property type="entry name" value="NAM"/>
    <property type="match status" value="1"/>
</dbReference>
<evidence type="ECO:0000256" key="4">
    <source>
        <dbReference type="ARBA" id="ARBA00023242"/>
    </source>
</evidence>
<feature type="region of interest" description="Disordered" evidence="5">
    <location>
        <begin position="308"/>
        <end position="339"/>
    </location>
</feature>
<feature type="compositionally biased region" description="Basic and acidic residues" evidence="5">
    <location>
        <begin position="353"/>
        <end position="368"/>
    </location>
</feature>
<evidence type="ECO:0000256" key="5">
    <source>
        <dbReference type="SAM" id="MobiDB-lite"/>
    </source>
</evidence>
<feature type="region of interest" description="Disordered" evidence="5">
    <location>
        <begin position="201"/>
        <end position="223"/>
    </location>
</feature>
<keyword evidence="7" id="KW-1185">Reference proteome</keyword>
<feature type="compositionally biased region" description="Basic residues" evidence="5">
    <location>
        <begin position="1"/>
        <end position="11"/>
    </location>
</feature>
<name>A0ABM0TU13_CAMSA</name>
<proteinExistence type="predicted"/>
<sequence length="375" mass="43119">MSMPGRNKRKERSLPEPEPEPSGIPSSSADDHHSLSSSPSTRPCFPPGVNYRPKDLEVISLLGRKQDYFGGNRELLDTLSIHVVNIYESNPDELSEKFKKANDTEWYFISKRNKMGKDGKRQTRDAKGGYWKATVASKKIDAGQGLVGYKTALSYFVGKRPHGKKTSWLMHEYWIDQCPSADDDVKDYSMCKIYRSPQAINKQKKAEEEENKRQKKVVQQQPPTVEYHQPHALLDSYQPQPHHDIAYQQQHLFQPAPLDSYQQQQQFWPGPLDSYRPHRWQFMAARPDSHQHYDSAYQQFIRMLEGDNGGVQQQQPSFAPPPPPQGHDSRSGMAMSQEDGFFNPINELLNYEEEHGVVTEKQQQEQKDGILPTVH</sequence>
<dbReference type="GeneID" id="104715726"/>
<evidence type="ECO:0000256" key="2">
    <source>
        <dbReference type="ARBA" id="ARBA00023125"/>
    </source>
</evidence>
<evidence type="ECO:0000256" key="1">
    <source>
        <dbReference type="ARBA" id="ARBA00023015"/>
    </source>
</evidence>
<feature type="region of interest" description="Disordered" evidence="5">
    <location>
        <begin position="353"/>
        <end position="375"/>
    </location>
</feature>
<evidence type="ECO:0000259" key="6">
    <source>
        <dbReference type="PROSITE" id="PS51005"/>
    </source>
</evidence>
<dbReference type="PANTHER" id="PTHR31714:SF10">
    <property type="entry name" value="F-BOX ASSOCIATED UBIQUITINATION EFFECTOR FAMILY PROTEIN-RELATED"/>
    <property type="match status" value="1"/>
</dbReference>
<feature type="region of interest" description="Disordered" evidence="5">
    <location>
        <begin position="1"/>
        <end position="49"/>
    </location>
</feature>